<gene>
    <name evidence="2" type="ORF">QQ008_25895</name>
</gene>
<dbReference type="EMBL" id="JAUJEA010000013">
    <property type="protein sequence ID" value="MDN5204850.1"/>
    <property type="molecule type" value="Genomic_DNA"/>
</dbReference>
<organism evidence="2 3">
    <name type="scientific">Splendidivirga corallicola</name>
    <dbReference type="NCBI Taxonomy" id="3051826"/>
    <lineage>
        <taxon>Bacteria</taxon>
        <taxon>Pseudomonadati</taxon>
        <taxon>Bacteroidota</taxon>
        <taxon>Cytophagia</taxon>
        <taxon>Cytophagales</taxon>
        <taxon>Splendidivirgaceae</taxon>
        <taxon>Splendidivirga</taxon>
    </lineage>
</organism>
<proteinExistence type="predicted"/>
<name>A0ABT8KVQ9_9BACT</name>
<dbReference type="Pfam" id="PF08818">
    <property type="entry name" value="DUF1801"/>
    <property type="match status" value="1"/>
</dbReference>
<dbReference type="SUPFAM" id="SSF159888">
    <property type="entry name" value="YdhG-like"/>
    <property type="match status" value="1"/>
</dbReference>
<accession>A0ABT8KVQ9</accession>
<dbReference type="Gene3D" id="3.90.1150.200">
    <property type="match status" value="1"/>
</dbReference>
<keyword evidence="3" id="KW-1185">Reference proteome</keyword>
<protein>
    <submittedName>
        <fullName evidence="2">DUF1801 domain-containing protein</fullName>
    </submittedName>
</protein>
<evidence type="ECO:0000259" key="1">
    <source>
        <dbReference type="Pfam" id="PF08818"/>
    </source>
</evidence>
<dbReference type="InterPro" id="IPR014922">
    <property type="entry name" value="YdhG-like"/>
</dbReference>
<evidence type="ECO:0000313" key="3">
    <source>
        <dbReference type="Proteomes" id="UP001172082"/>
    </source>
</evidence>
<reference evidence="2" key="1">
    <citation type="submission" date="2023-06" db="EMBL/GenBank/DDBJ databases">
        <title>Genomic of Parafulvivirga corallium.</title>
        <authorList>
            <person name="Wang G."/>
        </authorList>
    </citation>
    <scope>NUCLEOTIDE SEQUENCE</scope>
    <source>
        <strain evidence="2">BMA10</strain>
    </source>
</reference>
<dbReference type="Proteomes" id="UP001172082">
    <property type="component" value="Unassembled WGS sequence"/>
</dbReference>
<evidence type="ECO:0000313" key="2">
    <source>
        <dbReference type="EMBL" id="MDN5204850.1"/>
    </source>
</evidence>
<sequence>MEFDESINENVNEYIKQLDSPLKPLFIDIRKTILKACPDFKEDIKWKNCLTYSTKKNAIQTVVGKEQITLIFFEGVSLNDPKSLLFGDGKKARSYRITEQHFDESGLRDLATQAMELSN</sequence>
<feature type="domain" description="YdhG-like" evidence="1">
    <location>
        <begin position="26"/>
        <end position="115"/>
    </location>
</feature>
<dbReference type="RefSeq" id="WP_346754874.1">
    <property type="nucleotide sequence ID" value="NZ_JAUJEA010000013.1"/>
</dbReference>
<comment type="caution">
    <text evidence="2">The sequence shown here is derived from an EMBL/GenBank/DDBJ whole genome shotgun (WGS) entry which is preliminary data.</text>
</comment>